<feature type="coiled-coil region" evidence="1">
    <location>
        <begin position="62"/>
        <end position="89"/>
    </location>
</feature>
<evidence type="ECO:0000256" key="2">
    <source>
        <dbReference type="SAM" id="MobiDB-lite"/>
    </source>
</evidence>
<dbReference type="KEGG" id="fvn:FVRRES_04010"/>
<keyword evidence="3" id="KW-0472">Membrane</keyword>
<keyword evidence="3" id="KW-0812">Transmembrane</keyword>
<dbReference type="EMBL" id="LN649229">
    <property type="protein sequence ID" value="CEI67498.1"/>
    <property type="molecule type" value="Genomic_DNA"/>
</dbReference>
<evidence type="ECO:0000256" key="3">
    <source>
        <dbReference type="SAM" id="Phobius"/>
    </source>
</evidence>
<reference evidence="5" key="1">
    <citation type="submission" date="2014-10" db="EMBL/GenBank/DDBJ databases">
        <authorList>
            <person name="King R."/>
        </authorList>
    </citation>
    <scope>NUCLEOTIDE SEQUENCE [LARGE SCALE GENOMIC DNA]</scope>
    <source>
        <strain evidence="5">A3/5</strain>
    </source>
</reference>
<dbReference type="RefSeq" id="XP_025591213.1">
    <property type="nucleotide sequence ID" value="XM_025732272.1"/>
</dbReference>
<feature type="transmembrane region" description="Helical" evidence="3">
    <location>
        <begin position="114"/>
        <end position="138"/>
    </location>
</feature>
<evidence type="ECO:0000313" key="5">
    <source>
        <dbReference type="Proteomes" id="UP000245910"/>
    </source>
</evidence>
<keyword evidence="5" id="KW-1185">Reference proteome</keyword>
<dbReference type="Proteomes" id="UP000245910">
    <property type="component" value="Chromosome I"/>
</dbReference>
<feature type="region of interest" description="Disordered" evidence="2">
    <location>
        <begin position="1"/>
        <end position="20"/>
    </location>
</feature>
<dbReference type="GeneID" id="37255649"/>
<accession>A0A2L2TBQ4</accession>
<keyword evidence="3" id="KW-1133">Transmembrane helix</keyword>
<sequence length="164" mass="19228">MSNGGPTHDIPNDQGSQKERLFDPTATPLRFATHKVNMATPNNNQDRRGVEQWQLDSTNAQHEEMVSHIHHQQEEIDDLKDRIARIDAVQEDTVEKPATTEQEIVRDRSSSYKILSFLWLIYKLLLLLAIILGILYLVKYHIYDDWNYVGYFLDLLDIDYPHFF</sequence>
<name>A0A2L2TBQ4_9HYPO</name>
<proteinExistence type="predicted"/>
<dbReference type="AlphaFoldDB" id="A0A2L2TBQ4"/>
<protein>
    <submittedName>
        <fullName evidence="4">Uncharacterized protein</fullName>
    </submittedName>
</protein>
<evidence type="ECO:0000313" key="4">
    <source>
        <dbReference type="EMBL" id="CEI67498.1"/>
    </source>
</evidence>
<keyword evidence="1" id="KW-0175">Coiled coil</keyword>
<dbReference type="OrthoDB" id="5056520at2759"/>
<evidence type="ECO:0000256" key="1">
    <source>
        <dbReference type="SAM" id="Coils"/>
    </source>
</evidence>
<organism evidence="4 5">
    <name type="scientific">Fusarium venenatum</name>
    <dbReference type="NCBI Taxonomy" id="56646"/>
    <lineage>
        <taxon>Eukaryota</taxon>
        <taxon>Fungi</taxon>
        <taxon>Dikarya</taxon>
        <taxon>Ascomycota</taxon>
        <taxon>Pezizomycotina</taxon>
        <taxon>Sordariomycetes</taxon>
        <taxon>Hypocreomycetidae</taxon>
        <taxon>Hypocreales</taxon>
        <taxon>Nectriaceae</taxon>
        <taxon>Fusarium</taxon>
    </lineage>
</organism>